<name>A0A420XNF5_9ACTN</name>
<dbReference type="Gene3D" id="3.30.420.10">
    <property type="entry name" value="Ribonuclease H-like superfamily/Ribonuclease H"/>
    <property type="match status" value="1"/>
</dbReference>
<dbReference type="SUPFAM" id="SSF53098">
    <property type="entry name" value="Ribonuclease H-like"/>
    <property type="match status" value="1"/>
</dbReference>
<dbReference type="InterPro" id="IPR053392">
    <property type="entry name" value="Transposase_IS30-like"/>
</dbReference>
<dbReference type="GO" id="GO:0005829">
    <property type="term" value="C:cytosol"/>
    <property type="evidence" value="ECO:0007669"/>
    <property type="project" value="TreeGrafter"/>
</dbReference>
<dbReference type="InterPro" id="IPR012337">
    <property type="entry name" value="RNaseH-like_sf"/>
</dbReference>
<sequence length="375" mass="42065">MTPAEVDEVWSRWRSGQAVKVLSREMRRHPTTVRDLLKRCGGIRPRPRTRPPLRLSLGEREEISRGLAAGLSLRAIATGLGRAPSTVSREVERAGGRDADRALDADAAAWAAACRPKQCKLAAHPRLRAVVQDRLREDFSPEQVAGWLVRQFPDEPEMRVSHETINRSLFVQSRGALKKELTQHLRTRRAMRRPAGKRLPDGRGNRLHELTISDRPAEVEDRAVPGHWEGDLVFGRGMSPVATLVERSTRFVMLVALPEGHKSELVVDALAAKIQTLPAALAKTLTWDQGNEMSLHARFTVATGVQVYFCDPKSPWQRGSNENTNGLLRQYLPRTLNFRTLTQADFDAIADKLNTRPRQTLGFRTPSEALDEVLR</sequence>
<dbReference type="PANTHER" id="PTHR10948">
    <property type="entry name" value="TRANSPOSASE"/>
    <property type="match status" value="1"/>
</dbReference>
<dbReference type="PROSITE" id="PS50994">
    <property type="entry name" value="INTEGRASE"/>
    <property type="match status" value="1"/>
</dbReference>
<dbReference type="GO" id="GO:0004803">
    <property type="term" value="F:transposase activity"/>
    <property type="evidence" value="ECO:0007669"/>
    <property type="project" value="TreeGrafter"/>
</dbReference>
<dbReference type="AlphaFoldDB" id="A0A420XNF5"/>
<keyword evidence="1" id="KW-0233">DNA recombination</keyword>
<dbReference type="EMBL" id="RBWV01000012">
    <property type="protein sequence ID" value="RKS73727.1"/>
    <property type="molecule type" value="Genomic_DNA"/>
</dbReference>
<dbReference type="GO" id="GO:0006310">
    <property type="term" value="P:DNA recombination"/>
    <property type="evidence" value="ECO:0007669"/>
    <property type="project" value="UniProtKB-KW"/>
</dbReference>
<dbReference type="Pfam" id="PF00665">
    <property type="entry name" value="rve"/>
    <property type="match status" value="1"/>
</dbReference>
<dbReference type="GO" id="GO:0032196">
    <property type="term" value="P:transposition"/>
    <property type="evidence" value="ECO:0007669"/>
    <property type="project" value="TreeGrafter"/>
</dbReference>
<dbReference type="GO" id="GO:0003676">
    <property type="term" value="F:nucleic acid binding"/>
    <property type="evidence" value="ECO:0007669"/>
    <property type="project" value="InterPro"/>
</dbReference>
<accession>A0A420XNF5</accession>
<gene>
    <name evidence="4" type="ORF">CLV35_2215</name>
</gene>
<dbReference type="InterPro" id="IPR051917">
    <property type="entry name" value="Transposase-Integrase"/>
</dbReference>
<evidence type="ECO:0000313" key="4">
    <source>
        <dbReference type="EMBL" id="RKS73727.1"/>
    </source>
</evidence>
<dbReference type="InterPro" id="IPR001584">
    <property type="entry name" value="Integrase_cat-core"/>
</dbReference>
<evidence type="ECO:0000313" key="5">
    <source>
        <dbReference type="Proteomes" id="UP000281955"/>
    </source>
</evidence>
<dbReference type="Proteomes" id="UP000281955">
    <property type="component" value="Unassembled WGS sequence"/>
</dbReference>
<dbReference type="InParanoid" id="A0A420XNF5"/>
<dbReference type="InterPro" id="IPR025246">
    <property type="entry name" value="IS30-like_HTH"/>
</dbReference>
<comment type="caution">
    <text evidence="4">The sequence shown here is derived from an EMBL/GenBank/DDBJ whole genome shotgun (WGS) entry which is preliminary data.</text>
</comment>
<protein>
    <submittedName>
        <fullName evidence="4">IS30 family transposase</fullName>
    </submittedName>
</protein>
<feature type="region of interest" description="Disordered" evidence="2">
    <location>
        <begin position="185"/>
        <end position="206"/>
    </location>
</feature>
<dbReference type="Pfam" id="PF13936">
    <property type="entry name" value="HTH_38"/>
    <property type="match status" value="1"/>
</dbReference>
<proteinExistence type="predicted"/>
<evidence type="ECO:0000256" key="1">
    <source>
        <dbReference type="ARBA" id="ARBA00023172"/>
    </source>
</evidence>
<organism evidence="4 5">
    <name type="scientific">Motilibacter peucedani</name>
    <dbReference type="NCBI Taxonomy" id="598650"/>
    <lineage>
        <taxon>Bacteria</taxon>
        <taxon>Bacillati</taxon>
        <taxon>Actinomycetota</taxon>
        <taxon>Actinomycetes</taxon>
        <taxon>Motilibacterales</taxon>
        <taxon>Motilibacteraceae</taxon>
        <taxon>Motilibacter</taxon>
    </lineage>
</organism>
<reference evidence="4 5" key="1">
    <citation type="submission" date="2018-10" db="EMBL/GenBank/DDBJ databases">
        <title>Genomic Encyclopedia of Archaeal and Bacterial Type Strains, Phase II (KMG-II): from individual species to whole genera.</title>
        <authorList>
            <person name="Goeker M."/>
        </authorList>
    </citation>
    <scope>NUCLEOTIDE SEQUENCE [LARGE SCALE GENOMIC DNA]</scope>
    <source>
        <strain evidence="4 5">RP-AC37</strain>
    </source>
</reference>
<evidence type="ECO:0000259" key="3">
    <source>
        <dbReference type="PROSITE" id="PS50994"/>
    </source>
</evidence>
<feature type="domain" description="Integrase catalytic" evidence="3">
    <location>
        <begin position="221"/>
        <end position="374"/>
    </location>
</feature>
<keyword evidence="5" id="KW-1185">Reference proteome</keyword>
<dbReference type="InterPro" id="IPR036397">
    <property type="entry name" value="RNaseH_sf"/>
</dbReference>
<feature type="compositionally biased region" description="Basic residues" evidence="2">
    <location>
        <begin position="185"/>
        <end position="196"/>
    </location>
</feature>
<dbReference type="NCBIfam" id="NF033563">
    <property type="entry name" value="transpos_IS30"/>
    <property type="match status" value="1"/>
</dbReference>
<dbReference type="PANTHER" id="PTHR10948:SF23">
    <property type="entry name" value="TRANSPOSASE INSI FOR INSERTION SEQUENCE ELEMENT IS30A-RELATED"/>
    <property type="match status" value="1"/>
</dbReference>
<evidence type="ECO:0000256" key="2">
    <source>
        <dbReference type="SAM" id="MobiDB-lite"/>
    </source>
</evidence>
<dbReference type="GO" id="GO:0015074">
    <property type="term" value="P:DNA integration"/>
    <property type="evidence" value="ECO:0007669"/>
    <property type="project" value="InterPro"/>
</dbReference>